<evidence type="ECO:0000256" key="8">
    <source>
        <dbReference type="ARBA" id="ARBA00022777"/>
    </source>
</evidence>
<dbReference type="GO" id="GO:0005886">
    <property type="term" value="C:plasma membrane"/>
    <property type="evidence" value="ECO:0007669"/>
    <property type="project" value="TreeGrafter"/>
</dbReference>
<name>A0A9D1EL73_9FIRM</name>
<comment type="caution">
    <text evidence="16">The sequence shown here is derived from an EMBL/GenBank/DDBJ whole genome shotgun (WGS) entry which is preliminary data.</text>
</comment>
<organism evidence="16 17">
    <name type="scientific">Candidatus Egerieimonas intestinavium</name>
    <dbReference type="NCBI Taxonomy" id="2840777"/>
    <lineage>
        <taxon>Bacteria</taxon>
        <taxon>Bacillati</taxon>
        <taxon>Bacillota</taxon>
        <taxon>Clostridia</taxon>
        <taxon>Lachnospirales</taxon>
        <taxon>Lachnospiraceae</taxon>
        <taxon>Lachnospiraceae incertae sedis</taxon>
        <taxon>Candidatus Egerieimonas</taxon>
    </lineage>
</organism>
<keyword evidence="11" id="KW-0902">Two-component regulatory system</keyword>
<dbReference type="CDD" id="cd00082">
    <property type="entry name" value="HisKA"/>
    <property type="match status" value="1"/>
</dbReference>
<keyword evidence="6 14" id="KW-0812">Transmembrane</keyword>
<sequence>MNGAFVDWFEGNYMITENQYLEEAGCYVLMRQPNYPKLKGLLLTVLTAAVVLFFLAAQVYAQSRVKRSLRRSALLVRRFMQSDQEASAVFPAEYVELSAQMTEIRSTIQRHEQTLREESSRKNDLIAYLAHDLKTPLTSIIGYLSLLEEAPDMPADQRDKYTRITLDKSLRLESLINEFFDITRYNLQKIELERESIDLYYMLVQLTDEFYPLLNDHQNTVELSADESITLYGDANKLARVFNNLLKNAIAYSYPRTPIRISAEKTQDQVTVCFSNQGNTIPANKLADIFEKFFRLDDARTSNTGGAGLGLAIAREIVTLHGGTITASSQEQVTTFQVSLPLPSFSKVS</sequence>
<dbReference type="PRINTS" id="PR00344">
    <property type="entry name" value="BCTRLSENSOR"/>
</dbReference>
<keyword evidence="12 14" id="KW-0472">Membrane</keyword>
<evidence type="ECO:0000256" key="11">
    <source>
        <dbReference type="ARBA" id="ARBA00023012"/>
    </source>
</evidence>
<dbReference type="PANTHER" id="PTHR45453:SF1">
    <property type="entry name" value="PHOSPHATE REGULON SENSOR PROTEIN PHOR"/>
    <property type="match status" value="1"/>
</dbReference>
<reference evidence="16" key="1">
    <citation type="submission" date="2020-10" db="EMBL/GenBank/DDBJ databases">
        <authorList>
            <person name="Gilroy R."/>
        </authorList>
    </citation>
    <scope>NUCLEOTIDE SEQUENCE</scope>
    <source>
        <strain evidence="16">ChiSxjej1B13-7041</strain>
    </source>
</reference>
<evidence type="ECO:0000256" key="13">
    <source>
        <dbReference type="SAM" id="Coils"/>
    </source>
</evidence>
<dbReference type="GO" id="GO:0004721">
    <property type="term" value="F:phosphoprotein phosphatase activity"/>
    <property type="evidence" value="ECO:0007669"/>
    <property type="project" value="TreeGrafter"/>
</dbReference>
<dbReference type="InterPro" id="IPR050351">
    <property type="entry name" value="BphY/WalK/GraS-like"/>
</dbReference>
<dbReference type="InterPro" id="IPR036890">
    <property type="entry name" value="HATPase_C_sf"/>
</dbReference>
<evidence type="ECO:0000256" key="1">
    <source>
        <dbReference type="ARBA" id="ARBA00000085"/>
    </source>
</evidence>
<dbReference type="InterPro" id="IPR036097">
    <property type="entry name" value="HisK_dim/P_sf"/>
</dbReference>
<keyword evidence="5" id="KW-0808">Transferase</keyword>
<evidence type="ECO:0000256" key="5">
    <source>
        <dbReference type="ARBA" id="ARBA00022679"/>
    </source>
</evidence>
<dbReference type="GO" id="GO:0005524">
    <property type="term" value="F:ATP binding"/>
    <property type="evidence" value="ECO:0007669"/>
    <property type="project" value="UniProtKB-KW"/>
</dbReference>
<feature type="transmembrane region" description="Helical" evidence="14">
    <location>
        <begin position="40"/>
        <end position="61"/>
    </location>
</feature>
<accession>A0A9D1EL73</accession>
<dbReference type="EC" id="2.7.13.3" evidence="3"/>
<evidence type="ECO:0000256" key="10">
    <source>
        <dbReference type="ARBA" id="ARBA00022989"/>
    </source>
</evidence>
<dbReference type="Proteomes" id="UP000886841">
    <property type="component" value="Unassembled WGS sequence"/>
</dbReference>
<evidence type="ECO:0000313" key="17">
    <source>
        <dbReference type="Proteomes" id="UP000886841"/>
    </source>
</evidence>
<dbReference type="SMART" id="SM00387">
    <property type="entry name" value="HATPase_c"/>
    <property type="match status" value="1"/>
</dbReference>
<dbReference type="Gene3D" id="1.10.287.130">
    <property type="match status" value="1"/>
</dbReference>
<dbReference type="InterPro" id="IPR005467">
    <property type="entry name" value="His_kinase_dom"/>
</dbReference>
<keyword evidence="4" id="KW-0597">Phosphoprotein</keyword>
<keyword evidence="8 16" id="KW-0418">Kinase</keyword>
<dbReference type="FunFam" id="3.30.565.10:FF:000013">
    <property type="entry name" value="Two-component sensor histidine kinase"/>
    <property type="match status" value="1"/>
</dbReference>
<comment type="catalytic activity">
    <reaction evidence="1">
        <text>ATP + protein L-histidine = ADP + protein N-phospho-L-histidine.</text>
        <dbReference type="EC" id="2.7.13.3"/>
    </reaction>
</comment>
<reference evidence="16" key="2">
    <citation type="journal article" date="2021" name="PeerJ">
        <title>Extensive microbial diversity within the chicken gut microbiome revealed by metagenomics and culture.</title>
        <authorList>
            <person name="Gilroy R."/>
            <person name="Ravi A."/>
            <person name="Getino M."/>
            <person name="Pursley I."/>
            <person name="Horton D.L."/>
            <person name="Alikhan N.F."/>
            <person name="Baker D."/>
            <person name="Gharbi K."/>
            <person name="Hall N."/>
            <person name="Watson M."/>
            <person name="Adriaenssens E.M."/>
            <person name="Foster-Nyarko E."/>
            <person name="Jarju S."/>
            <person name="Secka A."/>
            <person name="Antonio M."/>
            <person name="Oren A."/>
            <person name="Chaudhuri R.R."/>
            <person name="La Ragione R."/>
            <person name="Hildebrand F."/>
            <person name="Pallen M.J."/>
        </authorList>
    </citation>
    <scope>NUCLEOTIDE SEQUENCE</scope>
    <source>
        <strain evidence="16">ChiSxjej1B13-7041</strain>
    </source>
</reference>
<evidence type="ECO:0000256" key="3">
    <source>
        <dbReference type="ARBA" id="ARBA00012438"/>
    </source>
</evidence>
<keyword evidence="10 14" id="KW-1133">Transmembrane helix</keyword>
<dbReference type="GO" id="GO:0016036">
    <property type="term" value="P:cellular response to phosphate starvation"/>
    <property type="evidence" value="ECO:0007669"/>
    <property type="project" value="TreeGrafter"/>
</dbReference>
<evidence type="ECO:0000256" key="14">
    <source>
        <dbReference type="SAM" id="Phobius"/>
    </source>
</evidence>
<dbReference type="SUPFAM" id="SSF55874">
    <property type="entry name" value="ATPase domain of HSP90 chaperone/DNA topoisomerase II/histidine kinase"/>
    <property type="match status" value="1"/>
</dbReference>
<protein>
    <recommendedName>
        <fullName evidence="3">histidine kinase</fullName>
        <ecNumber evidence="3">2.7.13.3</ecNumber>
    </recommendedName>
</protein>
<feature type="coiled-coil region" evidence="13">
    <location>
        <begin position="94"/>
        <end position="121"/>
    </location>
</feature>
<evidence type="ECO:0000256" key="4">
    <source>
        <dbReference type="ARBA" id="ARBA00022553"/>
    </source>
</evidence>
<keyword evidence="7" id="KW-0547">Nucleotide-binding</keyword>
<dbReference type="PROSITE" id="PS50109">
    <property type="entry name" value="HIS_KIN"/>
    <property type="match status" value="1"/>
</dbReference>
<dbReference type="SMART" id="SM00388">
    <property type="entry name" value="HisKA"/>
    <property type="match status" value="1"/>
</dbReference>
<evidence type="ECO:0000259" key="15">
    <source>
        <dbReference type="PROSITE" id="PS50109"/>
    </source>
</evidence>
<comment type="subcellular location">
    <subcellularLocation>
        <location evidence="2">Membrane</location>
    </subcellularLocation>
</comment>
<dbReference type="InterPro" id="IPR003594">
    <property type="entry name" value="HATPase_dom"/>
</dbReference>
<feature type="domain" description="Histidine kinase" evidence="15">
    <location>
        <begin position="128"/>
        <end position="344"/>
    </location>
</feature>
<keyword evidence="9" id="KW-0067">ATP-binding</keyword>
<evidence type="ECO:0000256" key="7">
    <source>
        <dbReference type="ARBA" id="ARBA00022741"/>
    </source>
</evidence>
<dbReference type="SUPFAM" id="SSF47384">
    <property type="entry name" value="Homodimeric domain of signal transducing histidine kinase"/>
    <property type="match status" value="1"/>
</dbReference>
<evidence type="ECO:0000256" key="2">
    <source>
        <dbReference type="ARBA" id="ARBA00004370"/>
    </source>
</evidence>
<dbReference type="InterPro" id="IPR003661">
    <property type="entry name" value="HisK_dim/P_dom"/>
</dbReference>
<dbReference type="EMBL" id="DVHU01000106">
    <property type="protein sequence ID" value="HIR94100.1"/>
    <property type="molecule type" value="Genomic_DNA"/>
</dbReference>
<dbReference type="Gene3D" id="3.30.565.10">
    <property type="entry name" value="Histidine kinase-like ATPase, C-terminal domain"/>
    <property type="match status" value="1"/>
</dbReference>
<proteinExistence type="predicted"/>
<dbReference type="Pfam" id="PF00512">
    <property type="entry name" value="HisKA"/>
    <property type="match status" value="1"/>
</dbReference>
<evidence type="ECO:0000256" key="6">
    <source>
        <dbReference type="ARBA" id="ARBA00022692"/>
    </source>
</evidence>
<evidence type="ECO:0000313" key="16">
    <source>
        <dbReference type="EMBL" id="HIR94100.1"/>
    </source>
</evidence>
<evidence type="ECO:0000256" key="12">
    <source>
        <dbReference type="ARBA" id="ARBA00023136"/>
    </source>
</evidence>
<dbReference type="PANTHER" id="PTHR45453">
    <property type="entry name" value="PHOSPHATE REGULON SENSOR PROTEIN PHOR"/>
    <property type="match status" value="1"/>
</dbReference>
<evidence type="ECO:0000256" key="9">
    <source>
        <dbReference type="ARBA" id="ARBA00022840"/>
    </source>
</evidence>
<gene>
    <name evidence="16" type="ORF">IAB98_11845</name>
</gene>
<keyword evidence="13" id="KW-0175">Coiled coil</keyword>
<dbReference type="GO" id="GO:0000155">
    <property type="term" value="F:phosphorelay sensor kinase activity"/>
    <property type="evidence" value="ECO:0007669"/>
    <property type="project" value="InterPro"/>
</dbReference>
<dbReference type="Pfam" id="PF02518">
    <property type="entry name" value="HATPase_c"/>
    <property type="match status" value="1"/>
</dbReference>
<dbReference type="AlphaFoldDB" id="A0A9D1EL73"/>
<dbReference type="InterPro" id="IPR004358">
    <property type="entry name" value="Sig_transdc_His_kin-like_C"/>
</dbReference>